<dbReference type="AlphaFoldDB" id="A0A1W1BJD5"/>
<evidence type="ECO:0000256" key="4">
    <source>
        <dbReference type="ARBA" id="ARBA00012173"/>
    </source>
</evidence>
<dbReference type="EC" id="1.4.3.16" evidence="4"/>
<dbReference type="NCBIfam" id="NF006567">
    <property type="entry name" value="PRK09077.1"/>
    <property type="match status" value="1"/>
</dbReference>
<evidence type="ECO:0000256" key="6">
    <source>
        <dbReference type="ARBA" id="ARBA00022642"/>
    </source>
</evidence>
<name>A0A1W1BJD5_9ZZZZ</name>
<dbReference type="NCBIfam" id="TIGR00551">
    <property type="entry name" value="nadB"/>
    <property type="match status" value="1"/>
</dbReference>
<evidence type="ECO:0000256" key="3">
    <source>
        <dbReference type="ARBA" id="ARBA00008562"/>
    </source>
</evidence>
<keyword evidence="8 11" id="KW-0560">Oxidoreductase</keyword>
<dbReference type="InterPro" id="IPR037099">
    <property type="entry name" value="Fum_R/Succ_DH_flav-like_C_sf"/>
</dbReference>
<reference evidence="11" key="1">
    <citation type="submission" date="2016-10" db="EMBL/GenBank/DDBJ databases">
        <authorList>
            <person name="de Groot N.N."/>
        </authorList>
    </citation>
    <scope>NUCLEOTIDE SEQUENCE</scope>
</reference>
<keyword evidence="7" id="KW-0274">FAD</keyword>
<dbReference type="UniPathway" id="UPA00253">
    <property type="reaction ID" value="UER00326"/>
</dbReference>
<gene>
    <name evidence="11" type="ORF">MNB_SUP05-5-177</name>
</gene>
<dbReference type="PRINTS" id="PR00368">
    <property type="entry name" value="FADPNR"/>
</dbReference>
<evidence type="ECO:0000256" key="2">
    <source>
        <dbReference type="ARBA" id="ARBA00004950"/>
    </source>
</evidence>
<dbReference type="InterPro" id="IPR003953">
    <property type="entry name" value="FAD-dep_OxRdtase_2_FAD-bd"/>
</dbReference>
<feature type="domain" description="Fumarate reductase/succinate dehydrogenase flavoprotein-like C-terminal" evidence="10">
    <location>
        <begin position="428"/>
        <end position="508"/>
    </location>
</feature>
<dbReference type="PANTHER" id="PTHR42716:SF2">
    <property type="entry name" value="L-ASPARTATE OXIDASE, CHLOROPLASTIC"/>
    <property type="match status" value="1"/>
</dbReference>
<sequence length="522" mass="58834">MTTKIKNEFDVLIVGSGIAGLMSALRLSKKLNIAIIAKKKLTESSSFFAQGGISAVLDKADSFEKHTQDTLKTAQKLGNEKNIRFIVKKAPKVIQYLEEYGVNWTKKTPNYHLTKEGGHSERRVIHCDDKTGENIQNTLISQIKNATNITIFEKNIAVDLIINNQQCIGAYVLNIQTNQVNTYLATQTILATGGASKTYLYTSNPDTSTGDGIAMAYRAGCPIVNMEFTQFHPTCLYHPQAKSFLISEALRGEGAKLIHKNGIRFMQNYDKRLELAPRDIVSRAIDNEMKTKGLDCVYLDISFKSNSWIEKHFPNILKKCLEFNIDIRKQAIPIVPAAHYTCGGVKTNVIGQTNLSNLYVLGESASTGMHGANRLASNSLLECLVMANENSQYINQQNICPNNFKALNWDDSNVVLSQEKVVVQHLWDELRLIMWNFVGIVRNNKRLEYALKKVTEIQKEVDEYYRAYNITNDLIELRNLVQVSLLIITSAIQRKESRGLHYNSDYPNTLKTAQNTILQKNI</sequence>
<dbReference type="Gene3D" id="1.20.58.100">
    <property type="entry name" value="Fumarate reductase/succinate dehydrogenase flavoprotein-like, C-terminal domain"/>
    <property type="match status" value="1"/>
</dbReference>
<dbReference type="PANTHER" id="PTHR42716">
    <property type="entry name" value="L-ASPARTATE OXIDASE"/>
    <property type="match status" value="1"/>
</dbReference>
<dbReference type="Gene3D" id="3.50.50.60">
    <property type="entry name" value="FAD/NAD(P)-binding domain"/>
    <property type="match status" value="1"/>
</dbReference>
<accession>A0A1W1BJD5</accession>
<protein>
    <recommendedName>
        <fullName evidence="4">L-aspartate oxidase</fullName>
        <ecNumber evidence="4">1.4.3.16</ecNumber>
    </recommendedName>
</protein>
<comment type="pathway">
    <text evidence="2">Cofactor biosynthesis; NAD(+) biosynthesis; iminoaspartate from L-aspartate (oxidase route): step 1/1.</text>
</comment>
<comment type="cofactor">
    <cofactor evidence="1">
        <name>FAD</name>
        <dbReference type="ChEBI" id="CHEBI:57692"/>
    </cofactor>
</comment>
<dbReference type="GO" id="GO:0008734">
    <property type="term" value="F:L-aspartate oxidase activity"/>
    <property type="evidence" value="ECO:0007669"/>
    <property type="project" value="UniProtKB-EC"/>
</dbReference>
<dbReference type="Pfam" id="PF02910">
    <property type="entry name" value="Succ_DH_flav_C"/>
    <property type="match status" value="1"/>
</dbReference>
<dbReference type="Pfam" id="PF00890">
    <property type="entry name" value="FAD_binding_2"/>
    <property type="match status" value="1"/>
</dbReference>
<evidence type="ECO:0000259" key="9">
    <source>
        <dbReference type="Pfam" id="PF00890"/>
    </source>
</evidence>
<comment type="similarity">
    <text evidence="3">Belongs to the FAD-dependent oxidoreductase 2 family. NadB subfamily.</text>
</comment>
<evidence type="ECO:0000256" key="1">
    <source>
        <dbReference type="ARBA" id="ARBA00001974"/>
    </source>
</evidence>
<keyword evidence="6" id="KW-0662">Pyridine nucleotide biosynthesis</keyword>
<feature type="domain" description="FAD-dependent oxidoreductase 2 FAD-binding" evidence="9">
    <location>
        <begin position="10"/>
        <end position="380"/>
    </location>
</feature>
<dbReference type="InterPro" id="IPR027477">
    <property type="entry name" value="Succ_DH/fumarate_Rdtase_cat_sf"/>
</dbReference>
<evidence type="ECO:0000256" key="5">
    <source>
        <dbReference type="ARBA" id="ARBA00022630"/>
    </source>
</evidence>
<dbReference type="InterPro" id="IPR036188">
    <property type="entry name" value="FAD/NAD-bd_sf"/>
</dbReference>
<proteinExistence type="inferred from homology"/>
<evidence type="ECO:0000256" key="7">
    <source>
        <dbReference type="ARBA" id="ARBA00022827"/>
    </source>
</evidence>
<dbReference type="PIRSF" id="PIRSF000171">
    <property type="entry name" value="SDHA_APRA_LASPO"/>
    <property type="match status" value="1"/>
</dbReference>
<dbReference type="SUPFAM" id="SSF51905">
    <property type="entry name" value="FAD/NAD(P)-binding domain"/>
    <property type="match status" value="1"/>
</dbReference>
<dbReference type="EMBL" id="FPHJ01000011">
    <property type="protein sequence ID" value="SFV53606.1"/>
    <property type="molecule type" value="Genomic_DNA"/>
</dbReference>
<dbReference type="FunFam" id="3.90.700.10:FF:000002">
    <property type="entry name" value="L-aspartate oxidase"/>
    <property type="match status" value="1"/>
</dbReference>
<dbReference type="FunFam" id="1.20.58.100:FF:000002">
    <property type="entry name" value="L-aspartate oxidase"/>
    <property type="match status" value="1"/>
</dbReference>
<dbReference type="SUPFAM" id="SSF46977">
    <property type="entry name" value="Succinate dehydrogenase/fumarate reductase flavoprotein C-terminal domain"/>
    <property type="match status" value="1"/>
</dbReference>
<dbReference type="Gene3D" id="3.90.700.10">
    <property type="entry name" value="Succinate dehydrogenase/fumarate reductase flavoprotein, catalytic domain"/>
    <property type="match status" value="1"/>
</dbReference>
<evidence type="ECO:0000259" key="10">
    <source>
        <dbReference type="Pfam" id="PF02910"/>
    </source>
</evidence>
<dbReference type="InterPro" id="IPR005288">
    <property type="entry name" value="NadB"/>
</dbReference>
<organism evidence="11">
    <name type="scientific">hydrothermal vent metagenome</name>
    <dbReference type="NCBI Taxonomy" id="652676"/>
    <lineage>
        <taxon>unclassified sequences</taxon>
        <taxon>metagenomes</taxon>
        <taxon>ecological metagenomes</taxon>
    </lineage>
</organism>
<evidence type="ECO:0000313" key="11">
    <source>
        <dbReference type="EMBL" id="SFV53606.1"/>
    </source>
</evidence>
<keyword evidence="5" id="KW-0285">Flavoprotein</keyword>
<dbReference type="SUPFAM" id="SSF56425">
    <property type="entry name" value="Succinate dehydrogenase/fumarate reductase flavoprotein, catalytic domain"/>
    <property type="match status" value="1"/>
</dbReference>
<evidence type="ECO:0000256" key="8">
    <source>
        <dbReference type="ARBA" id="ARBA00023002"/>
    </source>
</evidence>
<dbReference type="GO" id="GO:0034628">
    <property type="term" value="P:'de novo' NAD+ biosynthetic process from L-aspartate"/>
    <property type="evidence" value="ECO:0007669"/>
    <property type="project" value="TreeGrafter"/>
</dbReference>
<dbReference type="InterPro" id="IPR015939">
    <property type="entry name" value="Fum_Rdtase/Succ_DH_flav-like_C"/>
</dbReference>